<dbReference type="Proteomes" id="UP001140949">
    <property type="component" value="Unassembled WGS sequence"/>
</dbReference>
<gene>
    <name evidence="3" type="ORF">M6B38_261720</name>
    <name evidence="2" type="ORF">M6B38_341735</name>
</gene>
<feature type="compositionally biased region" description="Low complexity" evidence="1">
    <location>
        <begin position="68"/>
        <end position="79"/>
    </location>
</feature>
<evidence type="ECO:0000256" key="1">
    <source>
        <dbReference type="SAM" id="MobiDB-lite"/>
    </source>
</evidence>
<comment type="caution">
    <text evidence="2">The sequence shown here is derived from an EMBL/GenBank/DDBJ whole genome shotgun (WGS) entry which is preliminary data.</text>
</comment>
<evidence type="ECO:0000313" key="3">
    <source>
        <dbReference type="EMBL" id="KAJ6851322.1"/>
    </source>
</evidence>
<keyword evidence="4" id="KW-1185">Reference proteome</keyword>
<dbReference type="EMBL" id="JANAVB010002393">
    <property type="protein sequence ID" value="KAJ6851322.1"/>
    <property type="molecule type" value="Genomic_DNA"/>
</dbReference>
<evidence type="ECO:0000313" key="4">
    <source>
        <dbReference type="Proteomes" id="UP001140949"/>
    </source>
</evidence>
<sequence>MPPKRPRLPSQHNHQRQYQCHYQHNQHPKPVTVSGPVCPCSNFIPLLQTNYRVRVDRPTRTSRQPNQSTTTLTSPPRSP</sequence>
<name>A0AAX6GWZ9_IRIPA</name>
<reference evidence="2" key="1">
    <citation type="journal article" date="2023" name="GigaByte">
        <title>Genome assembly of the bearded iris, Iris pallida Lam.</title>
        <authorList>
            <person name="Bruccoleri R.E."/>
            <person name="Oakeley E.J."/>
            <person name="Faust A.M.E."/>
            <person name="Altorfer M."/>
            <person name="Dessus-Babus S."/>
            <person name="Burckhardt D."/>
            <person name="Oertli M."/>
            <person name="Naumann U."/>
            <person name="Petersen F."/>
            <person name="Wong J."/>
        </authorList>
    </citation>
    <scope>NUCLEOTIDE SEQUENCE</scope>
    <source>
        <strain evidence="2">GSM-AAB239-AS_SAM_17_03QT</strain>
    </source>
</reference>
<proteinExistence type="predicted"/>
<evidence type="ECO:0000313" key="2">
    <source>
        <dbReference type="EMBL" id="KAJ6833072.1"/>
    </source>
</evidence>
<protein>
    <submittedName>
        <fullName evidence="2">Uncharacterized protein</fullName>
    </submittedName>
</protein>
<dbReference type="AlphaFoldDB" id="A0AAX6GWZ9"/>
<accession>A0AAX6GWZ9</accession>
<organism evidence="2 4">
    <name type="scientific">Iris pallida</name>
    <name type="common">Sweet iris</name>
    <dbReference type="NCBI Taxonomy" id="29817"/>
    <lineage>
        <taxon>Eukaryota</taxon>
        <taxon>Viridiplantae</taxon>
        <taxon>Streptophyta</taxon>
        <taxon>Embryophyta</taxon>
        <taxon>Tracheophyta</taxon>
        <taxon>Spermatophyta</taxon>
        <taxon>Magnoliopsida</taxon>
        <taxon>Liliopsida</taxon>
        <taxon>Asparagales</taxon>
        <taxon>Iridaceae</taxon>
        <taxon>Iridoideae</taxon>
        <taxon>Irideae</taxon>
        <taxon>Iris</taxon>
    </lineage>
</organism>
<feature type="region of interest" description="Disordered" evidence="1">
    <location>
        <begin position="54"/>
        <end position="79"/>
    </location>
</feature>
<dbReference type="EMBL" id="JANAVB010015454">
    <property type="protein sequence ID" value="KAJ6833072.1"/>
    <property type="molecule type" value="Genomic_DNA"/>
</dbReference>
<reference evidence="2" key="2">
    <citation type="submission" date="2023-04" db="EMBL/GenBank/DDBJ databases">
        <authorList>
            <person name="Bruccoleri R.E."/>
            <person name="Oakeley E.J."/>
            <person name="Faust A.-M."/>
            <person name="Dessus-Babus S."/>
            <person name="Altorfer M."/>
            <person name="Burckhardt D."/>
            <person name="Oertli M."/>
            <person name="Naumann U."/>
            <person name="Petersen F."/>
            <person name="Wong J."/>
        </authorList>
    </citation>
    <scope>NUCLEOTIDE SEQUENCE</scope>
    <source>
        <strain evidence="2">GSM-AAB239-AS_SAM_17_03QT</strain>
        <tissue evidence="2">Leaf</tissue>
    </source>
</reference>